<dbReference type="Proteomes" id="UP000317257">
    <property type="component" value="Unassembled WGS sequence"/>
</dbReference>
<organism evidence="1 2">
    <name type="scientific">Metarhizium rileyi (strain RCEF 4871)</name>
    <name type="common">Nomuraea rileyi</name>
    <dbReference type="NCBI Taxonomy" id="1649241"/>
    <lineage>
        <taxon>Eukaryota</taxon>
        <taxon>Fungi</taxon>
        <taxon>Dikarya</taxon>
        <taxon>Ascomycota</taxon>
        <taxon>Pezizomycotina</taxon>
        <taxon>Sordariomycetes</taxon>
        <taxon>Hypocreomycetidae</taxon>
        <taxon>Hypocreales</taxon>
        <taxon>Clavicipitaceae</taxon>
        <taxon>Metarhizium</taxon>
    </lineage>
</organism>
<sequence length="247" mass="27714">MAAPSSQKQEQTSPAKLRYCVNLVVTPELMKELNQQYTLCCSWGFTSNACREPTYNVVGWSSEIFPNNPIHWNEKFRISATNHGCVPGSFVDLVTNTLPIKRGETFVFQSFEDLDVVRSQADKSKTAISFQAKVGGCSIILSQGIDLYRAEEDSDFTHMFIASNGTLPFPFPTDDSIETTRTMLIFFTPKSNLLIRGMAFDRSSVAMEPLVFNYGKAESHFTEVTLDFVDGRPQILTPIKVFEDESC</sequence>
<dbReference type="AlphaFoldDB" id="A0A5C6G7G6"/>
<evidence type="ECO:0000313" key="2">
    <source>
        <dbReference type="Proteomes" id="UP000317257"/>
    </source>
</evidence>
<accession>A0A5C6G7G6</accession>
<protein>
    <submittedName>
        <fullName evidence="1">Uncharacterized protein</fullName>
    </submittedName>
</protein>
<proteinExistence type="predicted"/>
<reference evidence="2" key="1">
    <citation type="submission" date="2018-12" db="EMBL/GenBank/DDBJ databases">
        <title>The complete genome of Metarhizium rileyi, a key fungal pathogen of Lepidoptera.</title>
        <authorList>
            <person name="Binneck E."/>
            <person name="Lastra C.C.L."/>
            <person name="Sosa-Gomez D.R."/>
        </authorList>
    </citation>
    <scope>NUCLEOTIDE SEQUENCE [LARGE SCALE GENOMIC DNA]</scope>
    <source>
        <strain evidence="2">Cep018-CH2</strain>
    </source>
</reference>
<comment type="caution">
    <text evidence="1">The sequence shown here is derived from an EMBL/GenBank/DDBJ whole genome shotgun (WGS) entry which is preliminary data.</text>
</comment>
<name>A0A5C6G7G6_METRR</name>
<gene>
    <name evidence="1" type="ORF">ED733_000406</name>
</gene>
<dbReference type="EMBL" id="SBHS01000016">
    <property type="protein sequence ID" value="TWU73600.1"/>
    <property type="molecule type" value="Genomic_DNA"/>
</dbReference>
<evidence type="ECO:0000313" key="1">
    <source>
        <dbReference type="EMBL" id="TWU73600.1"/>
    </source>
</evidence>